<dbReference type="GO" id="GO:0005634">
    <property type="term" value="C:nucleus"/>
    <property type="evidence" value="ECO:0007669"/>
    <property type="project" value="UniProtKB-ARBA"/>
</dbReference>
<evidence type="ECO:0000313" key="7">
    <source>
        <dbReference type="Proteomes" id="UP000017836"/>
    </source>
</evidence>
<evidence type="ECO:0000256" key="1">
    <source>
        <dbReference type="ARBA" id="ARBA00022801"/>
    </source>
</evidence>
<comment type="function">
    <text evidence="3">Probable phosphatase.</text>
</comment>
<comment type="similarity">
    <text evidence="4">Belongs to the CTDSPL2 family.</text>
</comment>
<evidence type="ECO:0000256" key="2">
    <source>
        <dbReference type="ARBA" id="ARBA00022912"/>
    </source>
</evidence>
<reference evidence="7" key="1">
    <citation type="journal article" date="2013" name="Science">
        <title>The Amborella genome and the evolution of flowering plants.</title>
        <authorList>
            <consortium name="Amborella Genome Project"/>
        </authorList>
    </citation>
    <scope>NUCLEOTIDE SEQUENCE [LARGE SCALE GENOMIC DNA]</scope>
</reference>
<evidence type="ECO:0000256" key="4">
    <source>
        <dbReference type="ARBA" id="ARBA00038355"/>
    </source>
</evidence>
<dbReference type="EMBL" id="KI394358">
    <property type="protein sequence ID" value="ERN03142.1"/>
    <property type="molecule type" value="Genomic_DNA"/>
</dbReference>
<evidence type="ECO:0000256" key="3">
    <source>
        <dbReference type="ARBA" id="ARBA00037324"/>
    </source>
</evidence>
<evidence type="ECO:0000259" key="5">
    <source>
        <dbReference type="PROSITE" id="PS50969"/>
    </source>
</evidence>
<dbReference type="InterPro" id="IPR050365">
    <property type="entry name" value="TIM50"/>
</dbReference>
<dbReference type="SUPFAM" id="SSF56784">
    <property type="entry name" value="HAD-like"/>
    <property type="match status" value="1"/>
</dbReference>
<dbReference type="GO" id="GO:0004721">
    <property type="term" value="F:phosphoprotein phosphatase activity"/>
    <property type="evidence" value="ECO:0000318"/>
    <property type="project" value="GO_Central"/>
</dbReference>
<evidence type="ECO:0000313" key="6">
    <source>
        <dbReference type="EMBL" id="ERN03142.1"/>
    </source>
</evidence>
<organism evidence="6 7">
    <name type="scientific">Amborella trichopoda</name>
    <dbReference type="NCBI Taxonomy" id="13333"/>
    <lineage>
        <taxon>Eukaryota</taxon>
        <taxon>Viridiplantae</taxon>
        <taxon>Streptophyta</taxon>
        <taxon>Embryophyta</taxon>
        <taxon>Tracheophyta</taxon>
        <taxon>Spermatophyta</taxon>
        <taxon>Magnoliopsida</taxon>
        <taxon>Amborellales</taxon>
        <taxon>Amborellaceae</taxon>
        <taxon>Amborella</taxon>
    </lineage>
</organism>
<dbReference type="PROSITE" id="PS50969">
    <property type="entry name" value="FCP1"/>
    <property type="match status" value="1"/>
</dbReference>
<dbReference type="eggNOG" id="KOG1605">
    <property type="taxonomic scope" value="Eukaryota"/>
</dbReference>
<dbReference type="PANTHER" id="PTHR12210">
    <property type="entry name" value="DULLARD PROTEIN PHOSPHATASE"/>
    <property type="match status" value="1"/>
</dbReference>
<dbReference type="NCBIfam" id="TIGR02251">
    <property type="entry name" value="HIF-SF_euk"/>
    <property type="match status" value="1"/>
</dbReference>
<feature type="domain" description="FCP1 homology" evidence="5">
    <location>
        <begin position="194"/>
        <end position="354"/>
    </location>
</feature>
<dbReference type="InterPro" id="IPR023214">
    <property type="entry name" value="HAD_sf"/>
</dbReference>
<protein>
    <recommendedName>
        <fullName evidence="5">FCP1 homology domain-containing protein</fullName>
    </recommendedName>
</protein>
<dbReference type="InterPro" id="IPR004274">
    <property type="entry name" value="FCP1_dom"/>
</dbReference>
<dbReference type="SMART" id="SM00577">
    <property type="entry name" value="CPDc"/>
    <property type="match status" value="1"/>
</dbReference>
<dbReference type="Proteomes" id="UP000017836">
    <property type="component" value="Unassembled WGS sequence"/>
</dbReference>
<dbReference type="Gramene" id="ERN03142">
    <property type="protein sequence ID" value="ERN03142"/>
    <property type="gene ID" value="AMTR_s00003p00099670"/>
</dbReference>
<dbReference type="AlphaFoldDB" id="W1NZW4"/>
<dbReference type="Gene3D" id="3.40.50.1000">
    <property type="entry name" value="HAD superfamily/HAD-like"/>
    <property type="match status" value="1"/>
</dbReference>
<dbReference type="HOGENOM" id="CLU_034042_0_0_1"/>
<gene>
    <name evidence="6" type="ORF">AMTR_s00003p00099670</name>
</gene>
<dbReference type="STRING" id="13333.W1NZW4"/>
<dbReference type="Pfam" id="PF03031">
    <property type="entry name" value="NIF"/>
    <property type="match status" value="1"/>
</dbReference>
<keyword evidence="1" id="KW-0378">Hydrolase</keyword>
<dbReference type="InterPro" id="IPR036412">
    <property type="entry name" value="HAD-like_sf"/>
</dbReference>
<keyword evidence="7" id="KW-1185">Reference proteome</keyword>
<keyword evidence="2" id="KW-0904">Protein phosphatase</keyword>
<accession>W1NZW4</accession>
<name>W1NZW4_AMBTC</name>
<dbReference type="CDD" id="cd07521">
    <property type="entry name" value="HAD_FCP1-like"/>
    <property type="match status" value="1"/>
</dbReference>
<proteinExistence type="inferred from homology"/>
<dbReference type="InterPro" id="IPR011948">
    <property type="entry name" value="Dullard_phosphatase"/>
</dbReference>
<dbReference type="FunFam" id="3.40.50.1000:FF:000015">
    <property type="entry name" value="CTD small phosphatase-like protein 2"/>
    <property type="match status" value="1"/>
</dbReference>
<sequence>MCTIFSPFLNLNEDQSETAFVGNAAEHDSCPHAMIMGAEDGDSQVTGNGAKSSNIPDFQLPDLTTVNVAADGCVRNHDSVLSEATPGFECNNFDMMCDISDNYMLWHCNEENAENYNSHDMGSLIKCSPHPDDACLFCAIQLNKPSDFGTDIFTDCMDLDEVNSFDPYLSITSFPDFSEIVPSHWPNLLPRQAQKRDPMTLVLDLDETLVHSKWAPCKDADFTFKVFLDKKEHTVYVRQRPYLRVFLEKVSEIFEVIIFTASQRIYAEQLLNILDPNKKIFRHRVYRDSCIASEGGGYMKDLRILGRDLAKVAIIDNSPQVFRLQVENGIPIKSWYNDKSDCALLNLLPFLETLADAEDVRPLIAKKFGNQ</sequence>